<protein>
    <submittedName>
        <fullName evidence="1">Uncharacterized protein</fullName>
    </submittedName>
</protein>
<evidence type="ECO:0000313" key="2">
    <source>
        <dbReference type="Proteomes" id="UP000663193"/>
    </source>
</evidence>
<dbReference type="AlphaFoldDB" id="A0A7U2FDB0"/>
<reference evidence="2" key="1">
    <citation type="journal article" date="2021" name="BMC Genomics">
        <title>Chromosome-level genome assembly and manually-curated proteome of model necrotroph Parastagonospora nodorum Sn15 reveals a genome-wide trove of candidate effector homologs, and redundancy of virulence-related functions within an accessory chromosome.</title>
        <authorList>
            <person name="Bertazzoni S."/>
            <person name="Jones D.A.B."/>
            <person name="Phan H.T."/>
            <person name="Tan K.-C."/>
            <person name="Hane J.K."/>
        </authorList>
    </citation>
    <scope>NUCLEOTIDE SEQUENCE [LARGE SCALE GENOMIC DNA]</scope>
    <source>
        <strain evidence="2">SN15 / ATCC MYA-4574 / FGSC 10173)</strain>
    </source>
</reference>
<name>A0A7U2FDB0_PHANO</name>
<accession>A0A7U2FDB0</accession>
<proteinExistence type="predicted"/>
<sequence>MYQPYPILIKFSFSSLVSISSQKAEQSAISSTAQRKIAKGDTPTMATTREQLIEIWKSVPKDVVEMSPEVDKEEERLMKVFESFVKACESCKSSIQTAFDEITNRENRHYPWENPIYTPEGKEWAVRLSLAALELPGFLTETYADRNVHANAVRAEIQRVMGVWTDSHPGLAFEAAKERAIIV</sequence>
<evidence type="ECO:0000313" key="1">
    <source>
        <dbReference type="EMBL" id="QRD00851.1"/>
    </source>
</evidence>
<dbReference type="VEuPathDB" id="FungiDB:JI435_438690"/>
<dbReference type="EMBL" id="CP069033">
    <property type="protein sequence ID" value="QRD00851.1"/>
    <property type="molecule type" value="Genomic_DNA"/>
</dbReference>
<keyword evidence="2" id="KW-1185">Reference proteome</keyword>
<gene>
    <name evidence="1" type="ORF">JI435_438690</name>
</gene>
<organism evidence="1 2">
    <name type="scientific">Phaeosphaeria nodorum (strain SN15 / ATCC MYA-4574 / FGSC 10173)</name>
    <name type="common">Glume blotch fungus</name>
    <name type="synonym">Parastagonospora nodorum</name>
    <dbReference type="NCBI Taxonomy" id="321614"/>
    <lineage>
        <taxon>Eukaryota</taxon>
        <taxon>Fungi</taxon>
        <taxon>Dikarya</taxon>
        <taxon>Ascomycota</taxon>
        <taxon>Pezizomycotina</taxon>
        <taxon>Dothideomycetes</taxon>
        <taxon>Pleosporomycetidae</taxon>
        <taxon>Pleosporales</taxon>
        <taxon>Pleosporineae</taxon>
        <taxon>Phaeosphaeriaceae</taxon>
        <taxon>Parastagonospora</taxon>
    </lineage>
</organism>
<dbReference type="Proteomes" id="UP000663193">
    <property type="component" value="Chromosome 11"/>
</dbReference>